<reference evidence="2 3" key="1">
    <citation type="submission" date="2015-09" db="EMBL/GenBank/DDBJ databases">
        <title>Draft genome sequence of Alicyclobacillus ferrooxydans DSM 22381.</title>
        <authorList>
            <person name="Hemp J."/>
        </authorList>
    </citation>
    <scope>NUCLEOTIDE SEQUENCE [LARGE SCALE GENOMIC DNA]</scope>
    <source>
        <strain evidence="2 3">TC-34</strain>
    </source>
</reference>
<evidence type="ECO:0000313" key="3">
    <source>
        <dbReference type="Proteomes" id="UP000050482"/>
    </source>
</evidence>
<dbReference type="EMBL" id="LJCO01000072">
    <property type="protein sequence ID" value="KPV42636.1"/>
    <property type="molecule type" value="Genomic_DNA"/>
</dbReference>
<accession>A0A0P9GPN8</accession>
<organism evidence="2 3">
    <name type="scientific">Alicyclobacillus ferrooxydans</name>
    <dbReference type="NCBI Taxonomy" id="471514"/>
    <lineage>
        <taxon>Bacteria</taxon>
        <taxon>Bacillati</taxon>
        <taxon>Bacillota</taxon>
        <taxon>Bacilli</taxon>
        <taxon>Bacillales</taxon>
        <taxon>Alicyclobacillaceae</taxon>
        <taxon>Alicyclobacillus</taxon>
    </lineage>
</organism>
<sequence length="99" mass="10533">MGNDSIQMGSSNPTRSAKLVRHDDAGPRAYKQSPDDFSYEGDITDLEPLGAPWSVDADDAAAGAVDVSDVSNETIDDHGNDALEGDEAYVTVDNPDDFE</sequence>
<proteinExistence type="predicted"/>
<dbReference type="RefSeq" id="WP_054970333.1">
    <property type="nucleotide sequence ID" value="NZ_LJCO01000072.1"/>
</dbReference>
<evidence type="ECO:0000313" key="2">
    <source>
        <dbReference type="EMBL" id="KPV42636.1"/>
    </source>
</evidence>
<feature type="region of interest" description="Disordered" evidence="1">
    <location>
        <begin position="77"/>
        <end position="99"/>
    </location>
</feature>
<keyword evidence="3" id="KW-1185">Reference proteome</keyword>
<dbReference type="PATRIC" id="fig|471514.4.peg.1226"/>
<feature type="compositionally biased region" description="Polar residues" evidence="1">
    <location>
        <begin position="1"/>
        <end position="15"/>
    </location>
</feature>
<evidence type="ECO:0000256" key="1">
    <source>
        <dbReference type="SAM" id="MobiDB-lite"/>
    </source>
</evidence>
<dbReference type="STRING" id="471514.AN477_16840"/>
<dbReference type="Proteomes" id="UP000050482">
    <property type="component" value="Unassembled WGS sequence"/>
</dbReference>
<feature type="region of interest" description="Disordered" evidence="1">
    <location>
        <begin position="1"/>
        <end position="39"/>
    </location>
</feature>
<dbReference type="AlphaFoldDB" id="A0A0P9GPN8"/>
<protein>
    <submittedName>
        <fullName evidence="2">Uncharacterized protein</fullName>
    </submittedName>
</protein>
<name>A0A0P9GPN8_9BACL</name>
<comment type="caution">
    <text evidence="2">The sequence shown here is derived from an EMBL/GenBank/DDBJ whole genome shotgun (WGS) entry which is preliminary data.</text>
</comment>
<gene>
    <name evidence="2" type="ORF">AN477_16840</name>
</gene>